<proteinExistence type="inferred from homology"/>
<dbReference type="PANTHER" id="PTHR12858:SF1">
    <property type="entry name" value="PRE-RRNA-PROCESSING PROTEIN TSR1 HOMOLOG"/>
    <property type="match status" value="1"/>
</dbReference>
<accession>A0AAE9WBL4</accession>
<dbReference type="GO" id="GO:0005525">
    <property type="term" value="F:GTP binding"/>
    <property type="evidence" value="ECO:0007669"/>
    <property type="project" value="TreeGrafter"/>
</dbReference>
<evidence type="ECO:0000256" key="5">
    <source>
        <dbReference type="SAM" id="MobiDB-lite"/>
    </source>
</evidence>
<evidence type="ECO:0000313" key="7">
    <source>
        <dbReference type="EMBL" id="WBW72639.1"/>
    </source>
</evidence>
<dbReference type="GO" id="GO:0034511">
    <property type="term" value="F:U3 snoRNA binding"/>
    <property type="evidence" value="ECO:0007669"/>
    <property type="project" value="TreeGrafter"/>
</dbReference>
<dbReference type="KEGG" id="som:SOMG_01997"/>
<feature type="region of interest" description="Disordered" evidence="5">
    <location>
        <begin position="411"/>
        <end position="434"/>
    </location>
</feature>
<dbReference type="GO" id="GO:0000479">
    <property type="term" value="P:endonucleolytic cleavage of tricistronic rRNA transcript (SSU-rRNA, 5.8S rRNA, LSU-rRNA)"/>
    <property type="evidence" value="ECO:0007669"/>
    <property type="project" value="TreeGrafter"/>
</dbReference>
<feature type="compositionally biased region" description="Acidic residues" evidence="5">
    <location>
        <begin position="411"/>
        <end position="420"/>
    </location>
</feature>
<name>A0AAE9WBL4_9SCHI</name>
<dbReference type="GO" id="GO:0000462">
    <property type="term" value="P:maturation of SSU-rRNA from tricistronic rRNA transcript (SSU-rRNA, 5.8S rRNA, LSU-rRNA)"/>
    <property type="evidence" value="ECO:0007669"/>
    <property type="project" value="TreeGrafter"/>
</dbReference>
<evidence type="ECO:0000256" key="1">
    <source>
        <dbReference type="ARBA" id="ARBA00004604"/>
    </source>
</evidence>
<feature type="compositionally biased region" description="Polar residues" evidence="5">
    <location>
        <begin position="56"/>
        <end position="70"/>
    </location>
</feature>
<keyword evidence="3" id="KW-0539">Nucleus</keyword>
<comment type="subcellular location">
    <subcellularLocation>
        <location evidence="1">Nucleus</location>
        <location evidence="1">Nucleolus</location>
    </subcellularLocation>
</comment>
<dbReference type="EMBL" id="CP115611">
    <property type="protein sequence ID" value="WBW72639.1"/>
    <property type="molecule type" value="Genomic_DNA"/>
</dbReference>
<keyword evidence="2" id="KW-0690">Ribosome biogenesis</keyword>
<feature type="region of interest" description="Disordered" evidence="5">
    <location>
        <begin position="1"/>
        <end position="73"/>
    </location>
</feature>
<dbReference type="Pfam" id="PF08142">
    <property type="entry name" value="AARP2CN"/>
    <property type="match status" value="1"/>
</dbReference>
<dbReference type="SMART" id="SM00785">
    <property type="entry name" value="AARP2CN"/>
    <property type="match status" value="1"/>
</dbReference>
<evidence type="ECO:0000256" key="3">
    <source>
        <dbReference type="ARBA" id="ARBA00023242"/>
    </source>
</evidence>
<dbReference type="InterPro" id="IPR039761">
    <property type="entry name" value="Bms1/Tsr1"/>
</dbReference>
<evidence type="ECO:0000259" key="6">
    <source>
        <dbReference type="PROSITE" id="PS51714"/>
    </source>
</evidence>
<reference evidence="7 8" key="1">
    <citation type="journal article" date="2023" name="G3 (Bethesda)">
        <title>A high-quality reference genome for the fission yeast Schizosaccharomyces osmophilus.</title>
        <authorList>
            <person name="Jia G.S."/>
            <person name="Zhang W.C."/>
            <person name="Liang Y."/>
            <person name="Liu X.H."/>
            <person name="Rhind N."/>
            <person name="Pidoux A."/>
            <person name="Brysch-Herzberg M."/>
            <person name="Du L.L."/>
        </authorList>
    </citation>
    <scope>NUCLEOTIDE SEQUENCE [LARGE SCALE GENOMIC DNA]</scope>
    <source>
        <strain evidence="7 8">CBS 15793</strain>
    </source>
</reference>
<dbReference type="GO" id="GO:0005730">
    <property type="term" value="C:nucleolus"/>
    <property type="evidence" value="ECO:0007669"/>
    <property type="project" value="UniProtKB-SubCell"/>
</dbReference>
<dbReference type="PROSITE" id="PS51714">
    <property type="entry name" value="G_BMS1"/>
    <property type="match status" value="1"/>
</dbReference>
<comment type="similarity">
    <text evidence="4">Belongs to the TRAFAC class translation factor GTPase superfamily. Bms1-like GTPase family. TSR1 subfamily.</text>
</comment>
<dbReference type="SMART" id="SM01362">
    <property type="entry name" value="DUF663"/>
    <property type="match status" value="1"/>
</dbReference>
<keyword evidence="8" id="KW-1185">Reference proteome</keyword>
<organism evidence="7 8">
    <name type="scientific">Schizosaccharomyces osmophilus</name>
    <dbReference type="NCBI Taxonomy" id="2545709"/>
    <lineage>
        <taxon>Eukaryota</taxon>
        <taxon>Fungi</taxon>
        <taxon>Dikarya</taxon>
        <taxon>Ascomycota</taxon>
        <taxon>Taphrinomycotina</taxon>
        <taxon>Schizosaccharomycetes</taxon>
        <taxon>Schizosaccharomycetales</taxon>
        <taxon>Schizosaccharomycetaceae</taxon>
        <taxon>Schizosaccharomyces</taxon>
    </lineage>
</organism>
<evidence type="ECO:0000256" key="2">
    <source>
        <dbReference type="ARBA" id="ARBA00022517"/>
    </source>
</evidence>
<dbReference type="GeneID" id="80875479"/>
<dbReference type="Proteomes" id="UP001212411">
    <property type="component" value="Chromosome 1"/>
</dbReference>
<dbReference type="Pfam" id="PF22298">
    <property type="entry name" value="Tsr1_G-like"/>
    <property type="match status" value="1"/>
</dbReference>
<feature type="domain" description="Bms1-type G" evidence="6">
    <location>
        <begin position="80"/>
        <end position="243"/>
    </location>
</feature>
<dbReference type="RefSeq" id="XP_056036882.1">
    <property type="nucleotide sequence ID" value="XM_056180790.1"/>
</dbReference>
<evidence type="ECO:0000256" key="4">
    <source>
        <dbReference type="ARBA" id="ARBA00038288"/>
    </source>
</evidence>
<sequence length="778" mass="88767">MSHHHRSNVKPKKPFKSKHASKSSLKERYSNNIEPNRTGPKSIQHTSTKADRRNNAKQIQLNKRNETAMNNRIFGGKNGAPKVVTIVPLCSNVDPWSILKNLLASVDPEADLPLIEENSNQYCTMITRFKQKLHFLIPGKNFYSLVDACKASDYVVFGLSATQEVDEFGELVVRTTQCQGISSVISVVNDMSIIDNMKTRGEVKKSLQSFMNFFFSDQDRVFASDVSQDALNVVRALCTSHPRGIFWRDSRAYLLAQDVEYNEGKLFVKGIVRGKGLDPDSLVHISGFGDYQINCIYDASDSKPKSSDTMEEDKNVNEAGLVELAAPTENQEQIETLAPNDFNMEMEMEPEHPRGVRLDDFYYLDDEQEPVPVPKRVPKGTSSYQATWIPGVDEEEEQYSDVEDTELLVENEGGPEEEQPVSEQAESVAGDDDDAKSEMFVELNEEEETRQYEEYRQKMKEQQEELEFPDELEIDPKDLARERLKKYRGLRSFFSSPWDAEEYDPSEPPEWRQLFKLENYRNLKNKLYKQPFIGEAKPGKLVVVELRDVPVSVYDYYNQPNNMLVLYSLMAYENKTSVSHFTVTKHSEYEDPLASKEELILQVGPRRLYVRPLYSDPPSSGATNNLQKYNKYLQPKVLALGTLIGPIVFGGLPVTLFKPMPDGSLRLAATGSFLKSDTSAVIVKRAVLTGHPFKINKKIITIRYMFFNPEDVMWFKPIQLFTKQGRTGFIKEPLGTHGYFKATFNGKLTVQDTVAMSLYKRMYPARSRLLTINEDNLQ</sequence>
<dbReference type="InterPro" id="IPR030387">
    <property type="entry name" value="G_Bms1/Tsr1_dom"/>
</dbReference>
<dbReference type="InterPro" id="IPR012948">
    <property type="entry name" value="AARP2CN"/>
</dbReference>
<dbReference type="AlphaFoldDB" id="A0AAE9WBL4"/>
<dbReference type="InterPro" id="IPR007034">
    <property type="entry name" value="BMS1_TSR1_C"/>
</dbReference>
<dbReference type="PANTHER" id="PTHR12858">
    <property type="entry name" value="RIBOSOME BIOGENESIS PROTEIN"/>
    <property type="match status" value="1"/>
</dbReference>
<feature type="compositionally biased region" description="Polar residues" evidence="5">
    <location>
        <begin position="30"/>
        <end position="47"/>
    </location>
</feature>
<dbReference type="Pfam" id="PF04950">
    <property type="entry name" value="RIBIOP_C"/>
    <property type="match status" value="1"/>
</dbReference>
<protein>
    <submittedName>
        <fullName evidence="7">Ribosome biogenesis protein Tsr1</fullName>
    </submittedName>
</protein>
<evidence type="ECO:0000313" key="8">
    <source>
        <dbReference type="Proteomes" id="UP001212411"/>
    </source>
</evidence>
<gene>
    <name evidence="7" type="primary">tsr1</name>
    <name evidence="7" type="ORF">SOMG_01997</name>
</gene>
<dbReference type="GO" id="GO:0030688">
    <property type="term" value="C:preribosome, small subunit precursor"/>
    <property type="evidence" value="ECO:0007669"/>
    <property type="project" value="TreeGrafter"/>
</dbReference>
<feature type="compositionally biased region" description="Basic residues" evidence="5">
    <location>
        <begin position="1"/>
        <end position="21"/>
    </location>
</feature>
<dbReference type="GO" id="GO:0003924">
    <property type="term" value="F:GTPase activity"/>
    <property type="evidence" value="ECO:0007669"/>
    <property type="project" value="TreeGrafter"/>
</dbReference>